<sequence length="77" mass="8465">MKGIGIGMIAGKSDGNGYKPTLHLGDRLYVTDDLNAVKKGVIYGAGISFFDTFAQKDIEKVKDLYGENEQVYAKLNY</sequence>
<dbReference type="EMBL" id="CP040626">
    <property type="protein sequence ID" value="QMW91668.1"/>
    <property type="molecule type" value="Genomic_DNA"/>
</dbReference>
<gene>
    <name evidence="1" type="ORF">FF104_12030</name>
</gene>
<dbReference type="Proteomes" id="UP000515243">
    <property type="component" value="Chromosome 1"/>
</dbReference>
<organism evidence="1 2">
    <name type="scientific">Clostridium butyricum</name>
    <dbReference type="NCBI Taxonomy" id="1492"/>
    <lineage>
        <taxon>Bacteria</taxon>
        <taxon>Bacillati</taxon>
        <taxon>Bacillota</taxon>
        <taxon>Clostridia</taxon>
        <taxon>Eubacteriales</taxon>
        <taxon>Clostridiaceae</taxon>
        <taxon>Clostridium</taxon>
    </lineage>
</organism>
<protein>
    <submittedName>
        <fullName evidence="1">Uncharacterized protein</fullName>
    </submittedName>
</protein>
<evidence type="ECO:0000313" key="2">
    <source>
        <dbReference type="Proteomes" id="UP000515243"/>
    </source>
</evidence>
<name>A0AAP9RFF0_CLOBU</name>
<evidence type="ECO:0000313" key="1">
    <source>
        <dbReference type="EMBL" id="QMW91668.1"/>
    </source>
</evidence>
<dbReference type="GeneID" id="92944905"/>
<proteinExistence type="predicted"/>
<dbReference type="AlphaFoldDB" id="A0AAP9RFF0"/>
<accession>A0AAP9RFF0</accession>
<reference evidence="1 2" key="1">
    <citation type="submission" date="2019-05" db="EMBL/GenBank/DDBJ databases">
        <authorList>
            <person name="Schori C."/>
            <person name="Ahrens C."/>
        </authorList>
    </citation>
    <scope>NUCLEOTIDE SEQUENCE [LARGE SCALE GENOMIC DNA]</scope>
    <source>
        <strain evidence="1 2">DSM 10702</strain>
    </source>
</reference>
<dbReference type="RefSeq" id="WP_035761862.1">
    <property type="nucleotide sequence ID" value="NZ_AP019716.1"/>
</dbReference>